<evidence type="ECO:0000313" key="7">
    <source>
        <dbReference type="Proteomes" id="UP000254508"/>
    </source>
</evidence>
<keyword evidence="4" id="KW-0460">Magnesium</keyword>
<keyword evidence="2" id="KW-0548">Nucleotidyltransferase</keyword>
<dbReference type="EMBL" id="CP031357">
    <property type="protein sequence ID" value="AXK41879.1"/>
    <property type="molecule type" value="Genomic_DNA"/>
</dbReference>
<evidence type="ECO:0000256" key="4">
    <source>
        <dbReference type="ARBA" id="ARBA00022842"/>
    </source>
</evidence>
<dbReference type="KEGG" id="err:DVR09_05555"/>
<dbReference type="InterPro" id="IPR000123">
    <property type="entry name" value="Reverse_transcriptase_msDNA"/>
</dbReference>
<evidence type="ECO:0000256" key="1">
    <source>
        <dbReference type="ARBA" id="ARBA00022679"/>
    </source>
</evidence>
<keyword evidence="3" id="KW-0479">Metal-binding</keyword>
<evidence type="ECO:0000313" key="6">
    <source>
        <dbReference type="EMBL" id="AXK41879.1"/>
    </source>
</evidence>
<evidence type="ECO:0000256" key="3">
    <source>
        <dbReference type="ARBA" id="ARBA00022723"/>
    </source>
</evidence>
<dbReference type="AlphaFoldDB" id="A0A345YD77"/>
<keyword evidence="7" id="KW-1185">Reference proteome</keyword>
<protein>
    <submittedName>
        <fullName evidence="6">RNA-directed DNA polymerase</fullName>
    </submittedName>
</protein>
<dbReference type="Proteomes" id="UP000254508">
    <property type="component" value="Chromosome"/>
</dbReference>
<proteinExistence type="predicted"/>
<accession>A0A345YD77</accession>
<reference evidence="7" key="1">
    <citation type="submission" date="2018-07" db="EMBL/GenBank/DDBJ databases">
        <title>Genome sequence of Erythrobacter strain YH-07, an antagonistic bacterium isolated from Yellow Sea.</title>
        <authorList>
            <person name="Tang T."/>
            <person name="Liu Q."/>
            <person name="Sun X."/>
        </authorList>
    </citation>
    <scope>NUCLEOTIDE SEQUENCE [LARGE SCALE GENOMIC DNA]</scope>
    <source>
        <strain evidence="7">YH-07</strain>
    </source>
</reference>
<dbReference type="GO" id="GO:0003723">
    <property type="term" value="F:RNA binding"/>
    <property type="evidence" value="ECO:0007669"/>
    <property type="project" value="InterPro"/>
</dbReference>
<dbReference type="GO" id="GO:0046872">
    <property type="term" value="F:metal ion binding"/>
    <property type="evidence" value="ECO:0007669"/>
    <property type="project" value="UniProtKB-KW"/>
</dbReference>
<dbReference type="GO" id="GO:0003964">
    <property type="term" value="F:RNA-directed DNA polymerase activity"/>
    <property type="evidence" value="ECO:0007669"/>
    <property type="project" value="UniProtKB-KW"/>
</dbReference>
<organism evidence="6 7">
    <name type="scientific">Erythrobacter aureus</name>
    <dbReference type="NCBI Taxonomy" id="2182384"/>
    <lineage>
        <taxon>Bacteria</taxon>
        <taxon>Pseudomonadati</taxon>
        <taxon>Pseudomonadota</taxon>
        <taxon>Alphaproteobacteria</taxon>
        <taxon>Sphingomonadales</taxon>
        <taxon>Erythrobacteraceae</taxon>
        <taxon>Erythrobacter/Porphyrobacter group</taxon>
        <taxon>Erythrobacter</taxon>
    </lineage>
</organism>
<evidence type="ECO:0000256" key="5">
    <source>
        <dbReference type="ARBA" id="ARBA00022918"/>
    </source>
</evidence>
<keyword evidence="1" id="KW-0808">Transferase</keyword>
<dbReference type="PRINTS" id="PR00866">
    <property type="entry name" value="RNADNAPOLMS"/>
</dbReference>
<dbReference type="OrthoDB" id="7862649at2"/>
<evidence type="ECO:0000256" key="2">
    <source>
        <dbReference type="ARBA" id="ARBA00022695"/>
    </source>
</evidence>
<dbReference type="CDD" id="cd03487">
    <property type="entry name" value="RT_Bac_retron_II"/>
    <property type="match status" value="1"/>
</dbReference>
<keyword evidence="5 6" id="KW-0695">RNA-directed DNA polymerase</keyword>
<gene>
    <name evidence="6" type="ORF">DVR09_05555</name>
</gene>
<name>A0A345YD77_9SPHN</name>
<sequence>MSTHKRVPLKASALFRLTSPRRLANILMVTPTALERLVRWGDENYLVRPLAQVEGKAPRMIEEPKPQLKLIHQRFARLLAQIETPDYLHSGVKGRSYITNANAHTADKACIKLDIKKFFPSSSSHYVQRFFEDVLEYPPDVAARAKQLLTYDGHLPTGGNASTIMSFWAYKPMFDEIAALAVELGCEFTVYVDDMSITGVFANRKCQQAARKIIARYGLKAHKANSFSPGQPRVLTGIAKTRRGREVPHRRAKGIAELEQVEAAASTVEDKMKVLPSLIGKLSEAAIVDPSWTGRKDAAVHRRRRLKVGAGAE</sequence>